<dbReference type="SUPFAM" id="SSF56954">
    <property type="entry name" value="Outer membrane efflux proteins (OEP)"/>
    <property type="match status" value="1"/>
</dbReference>
<keyword evidence="5" id="KW-0998">Cell outer membrane</keyword>
<keyword evidence="7" id="KW-0732">Signal</keyword>
<keyword evidence="2" id="KW-1134">Transmembrane beta strand</keyword>
<feature type="signal peptide" evidence="7">
    <location>
        <begin position="1"/>
        <end position="34"/>
    </location>
</feature>
<evidence type="ECO:0000256" key="7">
    <source>
        <dbReference type="SAM" id="SignalP"/>
    </source>
</evidence>
<dbReference type="PROSITE" id="PS51318">
    <property type="entry name" value="TAT"/>
    <property type="match status" value="1"/>
</dbReference>
<organism evidence="8 9">
    <name type="scientific">Ventrimonas faecis</name>
    <dbReference type="NCBI Taxonomy" id="3133170"/>
    <lineage>
        <taxon>Bacteria</taxon>
        <taxon>Bacillati</taxon>
        <taxon>Bacillota</taxon>
        <taxon>Clostridia</taxon>
        <taxon>Lachnospirales</taxon>
        <taxon>Lachnospiraceae</taxon>
        <taxon>Ventrimonas</taxon>
    </lineage>
</organism>
<evidence type="ECO:0000256" key="2">
    <source>
        <dbReference type="ARBA" id="ARBA00022452"/>
    </source>
</evidence>
<keyword evidence="4" id="KW-0472">Membrane</keyword>
<evidence type="ECO:0000256" key="6">
    <source>
        <dbReference type="SAM" id="Coils"/>
    </source>
</evidence>
<feature type="chain" id="PRO_5045178025" evidence="7">
    <location>
        <begin position="35"/>
        <end position="396"/>
    </location>
</feature>
<keyword evidence="6" id="KW-0175">Coiled coil</keyword>
<evidence type="ECO:0000256" key="4">
    <source>
        <dbReference type="ARBA" id="ARBA00023136"/>
    </source>
</evidence>
<evidence type="ECO:0000256" key="3">
    <source>
        <dbReference type="ARBA" id="ARBA00022692"/>
    </source>
</evidence>
<evidence type="ECO:0000313" key="9">
    <source>
        <dbReference type="Proteomes" id="UP001437460"/>
    </source>
</evidence>
<evidence type="ECO:0000313" key="8">
    <source>
        <dbReference type="EMBL" id="MEQ2563019.1"/>
    </source>
</evidence>
<reference evidence="8 9" key="1">
    <citation type="submission" date="2024-03" db="EMBL/GenBank/DDBJ databases">
        <title>Human intestinal bacterial collection.</title>
        <authorList>
            <person name="Pauvert C."/>
            <person name="Hitch T.C.A."/>
            <person name="Clavel T."/>
        </authorList>
    </citation>
    <scope>NUCLEOTIDE SEQUENCE [LARGE SCALE GENOMIC DNA]</scope>
    <source>
        <strain evidence="8 9">CLA-AP-H27</strain>
    </source>
</reference>
<dbReference type="InterPro" id="IPR051906">
    <property type="entry name" value="TolC-like"/>
</dbReference>
<protein>
    <submittedName>
        <fullName evidence="8">TolC family protein</fullName>
    </submittedName>
</protein>
<gene>
    <name evidence="8" type="ORF">WMO41_07560</name>
</gene>
<evidence type="ECO:0000256" key="1">
    <source>
        <dbReference type="ARBA" id="ARBA00004442"/>
    </source>
</evidence>
<proteinExistence type="predicted"/>
<keyword evidence="3" id="KW-0812">Transmembrane</keyword>
<evidence type="ECO:0000256" key="5">
    <source>
        <dbReference type="ARBA" id="ARBA00023237"/>
    </source>
</evidence>
<dbReference type="RefSeq" id="WP_349229232.1">
    <property type="nucleotide sequence ID" value="NZ_JBBMFJ010000013.1"/>
</dbReference>
<feature type="coiled-coil region" evidence="6">
    <location>
        <begin position="80"/>
        <end position="110"/>
    </location>
</feature>
<dbReference type="PANTHER" id="PTHR30026:SF23">
    <property type="entry name" value="TO APRF-PUTATIVE OUTER MEMBRANE EFFLUX PROTEIN OR SECRETED ALKALINE PHOSPHATASE-RELATED"/>
    <property type="match status" value="1"/>
</dbReference>
<name>A0ABV1HL29_9FIRM</name>
<accession>A0ABV1HL29</accession>
<comment type="subcellular location">
    <subcellularLocation>
        <location evidence="1">Cell outer membrane</location>
    </subcellularLocation>
</comment>
<comment type="caution">
    <text evidence="8">The sequence shown here is derived from an EMBL/GenBank/DDBJ whole genome shotgun (WGS) entry which is preliminary data.</text>
</comment>
<dbReference type="Proteomes" id="UP001437460">
    <property type="component" value="Unassembled WGS sequence"/>
</dbReference>
<dbReference type="InterPro" id="IPR006311">
    <property type="entry name" value="TAT_signal"/>
</dbReference>
<dbReference type="PANTHER" id="PTHR30026">
    <property type="entry name" value="OUTER MEMBRANE PROTEIN TOLC"/>
    <property type="match status" value="1"/>
</dbReference>
<keyword evidence="9" id="KW-1185">Reference proteome</keyword>
<dbReference type="Gene3D" id="1.20.1600.10">
    <property type="entry name" value="Outer membrane efflux proteins (OEP)"/>
    <property type="match status" value="2"/>
</dbReference>
<sequence length="396" mass="43772">MRKNCSRKAYLKRVGAAVLAGTMLLAAMPGTAFAAYAPVTGNPEDTYDAETWAKLQDNVLEYDEIPDLVHVYNSNISEIWKNLRETKEKLDRNIQELDSLSGNMKRLKDDAKDQGNMMNYGNYTMQEIILGKVASGLRSTDLYSQKTVASIQKGEKQITKAAQSLMITYDSLLKQRNTLEKLQELYAKQYQIAVNKHALGMATDQEVLTAQTNQLSAASSVASLDGGLLQLKPNLCTLTGWAADASPELAPIPETDVSLIDQMNLEEDTKKAIGNNTTLISQRTSAKGTSNASIEGRLGIIEEGEQKLTIEMKRLYNDVYTQKEAFEGAKAGFQAAQKTHDKYTRMYQMGLLGESDYIGTEISYYQAKSSYESADTALRLAIETYNWGVQGLAAVE</sequence>
<dbReference type="EMBL" id="JBBMFJ010000013">
    <property type="protein sequence ID" value="MEQ2563019.1"/>
    <property type="molecule type" value="Genomic_DNA"/>
</dbReference>